<organism evidence="1 2">
    <name type="scientific">Pandoravirus inopinatum</name>
    <dbReference type="NCBI Taxonomy" id="1605721"/>
    <lineage>
        <taxon>Viruses</taxon>
        <taxon>Pandoravirus</taxon>
    </lineage>
</organism>
<dbReference type="Proteomes" id="UP000202511">
    <property type="component" value="Segment"/>
</dbReference>
<dbReference type="KEGG" id="vg:23462801"/>
<dbReference type="EMBL" id="KP136319">
    <property type="protein sequence ID" value="AJF97884.1"/>
    <property type="molecule type" value="Genomic_DNA"/>
</dbReference>
<name>A0A0B5J2T3_9VIRU</name>
<reference evidence="1 2" key="1">
    <citation type="journal article" date="2015" name="Parasitol. Res.">
        <title>Viruses in close associations with free-living amoebae.</title>
        <authorList>
            <person name="Scheid P."/>
        </authorList>
    </citation>
    <scope>NUCLEOTIDE SEQUENCE [LARGE SCALE GENOMIC DNA]</scope>
    <source>
        <strain evidence="1">KlaHel</strain>
    </source>
</reference>
<sequence length="123" mass="14223">MDETGWPVHEPPSVQAPSFCLQSFFCIEFWCKHLFFHGGLAARARPKGHLCAHFFPCFFPILFPKCPSLWSCVANLFVAGCKQEHTRMLQRQSAVRRPVEPTRKESHTASSIFLFFFSKRCKK</sequence>
<evidence type="ECO:0000313" key="1">
    <source>
        <dbReference type="EMBL" id="AJF97884.1"/>
    </source>
</evidence>
<dbReference type="RefSeq" id="YP_009120119.1">
    <property type="nucleotide sequence ID" value="NC_026440.1"/>
</dbReference>
<dbReference type="GeneID" id="23462801"/>
<evidence type="ECO:0000313" key="2">
    <source>
        <dbReference type="Proteomes" id="UP000202511"/>
    </source>
</evidence>
<proteinExistence type="predicted"/>
<accession>A0A0B5J2T3</accession>
<protein>
    <submittedName>
        <fullName evidence="1">Uncharacterized protein</fullName>
    </submittedName>
</protein>